<evidence type="ECO:0000259" key="8">
    <source>
        <dbReference type="PROSITE" id="PS50113"/>
    </source>
</evidence>
<dbReference type="SMART" id="SM00388">
    <property type="entry name" value="HisKA"/>
    <property type="match status" value="1"/>
</dbReference>
<dbReference type="Gene3D" id="3.30.450.20">
    <property type="entry name" value="PAS domain"/>
    <property type="match status" value="1"/>
</dbReference>
<dbReference type="PROSITE" id="PS50113">
    <property type="entry name" value="PAC"/>
    <property type="match status" value="1"/>
</dbReference>
<dbReference type="Pfam" id="PF00072">
    <property type="entry name" value="Response_reg"/>
    <property type="match status" value="1"/>
</dbReference>
<dbReference type="SUPFAM" id="SSF47384">
    <property type="entry name" value="Homodimeric domain of signal transducing histidine kinase"/>
    <property type="match status" value="1"/>
</dbReference>
<dbReference type="CDD" id="cd00130">
    <property type="entry name" value="PAS"/>
    <property type="match status" value="1"/>
</dbReference>
<dbReference type="EC" id="2.7.13.3" evidence="2"/>
<dbReference type="InterPro" id="IPR000700">
    <property type="entry name" value="PAS-assoc_C"/>
</dbReference>
<dbReference type="InterPro" id="IPR000014">
    <property type="entry name" value="PAS"/>
</dbReference>
<evidence type="ECO:0000256" key="1">
    <source>
        <dbReference type="ARBA" id="ARBA00000085"/>
    </source>
</evidence>
<dbReference type="SMART" id="SM00448">
    <property type="entry name" value="REC"/>
    <property type="match status" value="1"/>
</dbReference>
<protein>
    <recommendedName>
        <fullName evidence="2">histidine kinase</fullName>
        <ecNumber evidence="2">2.7.13.3</ecNumber>
    </recommendedName>
</protein>
<comment type="caution">
    <text evidence="9">The sequence shown here is derived from an EMBL/GenBank/DDBJ whole genome shotgun (WGS) entry which is preliminary data.</text>
</comment>
<dbReference type="InterPro" id="IPR005467">
    <property type="entry name" value="His_kinase_dom"/>
</dbReference>
<dbReference type="Pfam" id="PF02518">
    <property type="entry name" value="HATPase_c"/>
    <property type="match status" value="1"/>
</dbReference>
<dbReference type="SMART" id="SM00387">
    <property type="entry name" value="HATPase_c"/>
    <property type="match status" value="1"/>
</dbReference>
<proteinExistence type="predicted"/>
<dbReference type="SUPFAM" id="SSF55785">
    <property type="entry name" value="PYP-like sensor domain (PAS domain)"/>
    <property type="match status" value="1"/>
</dbReference>
<evidence type="ECO:0000259" key="6">
    <source>
        <dbReference type="PROSITE" id="PS50110"/>
    </source>
</evidence>
<dbReference type="SMART" id="SM00091">
    <property type="entry name" value="PAS"/>
    <property type="match status" value="1"/>
</dbReference>
<gene>
    <name evidence="9" type="ORF">ISP18_17490</name>
</gene>
<dbReference type="InterPro" id="IPR003661">
    <property type="entry name" value="HisK_dim/P_dom"/>
</dbReference>
<dbReference type="PROSITE" id="PS50109">
    <property type="entry name" value="HIS_KIN"/>
    <property type="match status" value="1"/>
</dbReference>
<evidence type="ECO:0000259" key="7">
    <source>
        <dbReference type="PROSITE" id="PS50112"/>
    </source>
</evidence>
<dbReference type="NCBIfam" id="TIGR00229">
    <property type="entry name" value="sensory_box"/>
    <property type="match status" value="1"/>
</dbReference>
<dbReference type="InterPro" id="IPR011006">
    <property type="entry name" value="CheY-like_superfamily"/>
</dbReference>
<feature type="domain" description="PAS" evidence="7">
    <location>
        <begin position="23"/>
        <end position="71"/>
    </location>
</feature>
<feature type="domain" description="Histidine kinase" evidence="5">
    <location>
        <begin position="163"/>
        <end position="391"/>
    </location>
</feature>
<dbReference type="Gene3D" id="3.40.50.2300">
    <property type="match status" value="1"/>
</dbReference>
<feature type="modified residue" description="4-aspartylphosphate" evidence="4">
    <location>
        <position position="460"/>
    </location>
</feature>
<evidence type="ECO:0000313" key="9">
    <source>
        <dbReference type="EMBL" id="MFK2856404.1"/>
    </source>
</evidence>
<evidence type="ECO:0000256" key="4">
    <source>
        <dbReference type="PROSITE-ProRule" id="PRU00169"/>
    </source>
</evidence>
<dbReference type="Gene3D" id="3.30.565.10">
    <property type="entry name" value="Histidine kinase-like ATPase, C-terminal domain"/>
    <property type="match status" value="1"/>
</dbReference>
<dbReference type="PROSITE" id="PS50110">
    <property type="entry name" value="RESPONSE_REGULATORY"/>
    <property type="match status" value="1"/>
</dbReference>
<name>A0ABW8IQ81_9GAMM</name>
<reference evidence="9 10" key="1">
    <citation type="submission" date="2020-10" db="EMBL/GenBank/DDBJ databases">
        <title>Phylogeny of dyella-like bacteria.</title>
        <authorList>
            <person name="Fu J."/>
        </authorList>
    </citation>
    <scope>NUCLEOTIDE SEQUENCE [LARGE SCALE GENOMIC DNA]</scope>
    <source>
        <strain evidence="9 10">DHG40</strain>
    </source>
</reference>
<dbReference type="SUPFAM" id="SSF55874">
    <property type="entry name" value="ATPase domain of HSP90 chaperone/DNA topoisomerase II/histidine kinase"/>
    <property type="match status" value="1"/>
</dbReference>
<dbReference type="InterPro" id="IPR036097">
    <property type="entry name" value="HisK_dim/P_sf"/>
</dbReference>
<evidence type="ECO:0000256" key="2">
    <source>
        <dbReference type="ARBA" id="ARBA00012438"/>
    </source>
</evidence>
<accession>A0ABW8IQ81</accession>
<dbReference type="InterPro" id="IPR036890">
    <property type="entry name" value="HATPase_C_sf"/>
</dbReference>
<dbReference type="PANTHER" id="PTHR43065">
    <property type="entry name" value="SENSOR HISTIDINE KINASE"/>
    <property type="match status" value="1"/>
</dbReference>
<feature type="domain" description="PAC" evidence="8">
    <location>
        <begin position="96"/>
        <end position="150"/>
    </location>
</feature>
<feature type="domain" description="Response regulatory" evidence="6">
    <location>
        <begin position="410"/>
        <end position="522"/>
    </location>
</feature>
<keyword evidence="10" id="KW-1185">Reference proteome</keyword>
<sequence length="530" mass="58608">MNERAGLQSNGLETPFPSTASVDTATLAKGIEASSVGMIVTEATGGHAILYANDAFLRMTGYAREEVLGRSCCFLQGRDTNKDALREIAEAVRQGREVSAELLNYRKDGSSFWNLLYVCPIRDESGRITYFFGYQRDISQRKETEEALQQALRLEALGKLTGGVAHDYNNLLQVIQTSLEMIELSVAANEDIARRTTRTIETCRHAIDRASTLTKQLMVFAKRQSYASTPIDINELLERLRSVLTSALGEEIKVHLHLEPHLWRCTADLAQAETILVNIAINSRDAMKGSVDQRLDIKTFNRELSEREATLRSVEPGRYVETVIADNGPGIPPDILNRVLDPFFTTKTEGKGVGLGLSVAYGFTRQSGGTLYIESKEGVGTSIHVLLPYTDTPLSEGLKREQLANAAQPRILLVEDRNDVATTTTQMLELLGYQSAVAHDADSALQLLAQNSAYELLLSDVIMPGSMDGITLARTATKQYPSLKVLLVTGYAQLSEKEGVEFPVLCKPYRHADLARKLRELLYRRASEMS</sequence>
<dbReference type="InterPro" id="IPR003594">
    <property type="entry name" value="HATPase_dom"/>
</dbReference>
<dbReference type="InterPro" id="IPR004358">
    <property type="entry name" value="Sig_transdc_His_kin-like_C"/>
</dbReference>
<dbReference type="Pfam" id="PF13426">
    <property type="entry name" value="PAS_9"/>
    <property type="match status" value="1"/>
</dbReference>
<dbReference type="RefSeq" id="WP_380015080.1">
    <property type="nucleotide sequence ID" value="NZ_JADIKI010000023.1"/>
</dbReference>
<dbReference type="InterPro" id="IPR001610">
    <property type="entry name" value="PAC"/>
</dbReference>
<comment type="catalytic activity">
    <reaction evidence="1">
        <text>ATP + protein L-histidine = ADP + protein N-phospho-L-histidine.</text>
        <dbReference type="EC" id="2.7.13.3"/>
    </reaction>
</comment>
<evidence type="ECO:0000256" key="3">
    <source>
        <dbReference type="ARBA" id="ARBA00022553"/>
    </source>
</evidence>
<dbReference type="PRINTS" id="PR00344">
    <property type="entry name" value="BCTRLSENSOR"/>
</dbReference>
<organism evidence="9 10">
    <name type="scientific">Dyella humi</name>
    <dbReference type="NCBI Taxonomy" id="1770547"/>
    <lineage>
        <taxon>Bacteria</taxon>
        <taxon>Pseudomonadati</taxon>
        <taxon>Pseudomonadota</taxon>
        <taxon>Gammaproteobacteria</taxon>
        <taxon>Lysobacterales</taxon>
        <taxon>Rhodanobacteraceae</taxon>
        <taxon>Dyella</taxon>
    </lineage>
</organism>
<dbReference type="SUPFAM" id="SSF52172">
    <property type="entry name" value="CheY-like"/>
    <property type="match status" value="1"/>
</dbReference>
<dbReference type="Proteomes" id="UP001620409">
    <property type="component" value="Unassembled WGS sequence"/>
</dbReference>
<dbReference type="InterPro" id="IPR035965">
    <property type="entry name" value="PAS-like_dom_sf"/>
</dbReference>
<dbReference type="Gene3D" id="1.10.287.130">
    <property type="match status" value="1"/>
</dbReference>
<evidence type="ECO:0000259" key="5">
    <source>
        <dbReference type="PROSITE" id="PS50109"/>
    </source>
</evidence>
<dbReference type="SMART" id="SM00086">
    <property type="entry name" value="PAC"/>
    <property type="match status" value="1"/>
</dbReference>
<evidence type="ECO:0000313" key="10">
    <source>
        <dbReference type="Proteomes" id="UP001620409"/>
    </source>
</evidence>
<dbReference type="PANTHER" id="PTHR43065:SF42">
    <property type="entry name" value="TWO-COMPONENT SENSOR PPRA"/>
    <property type="match status" value="1"/>
</dbReference>
<dbReference type="PROSITE" id="PS50112">
    <property type="entry name" value="PAS"/>
    <property type="match status" value="1"/>
</dbReference>
<dbReference type="EMBL" id="JADIKI010000023">
    <property type="protein sequence ID" value="MFK2856404.1"/>
    <property type="molecule type" value="Genomic_DNA"/>
</dbReference>
<keyword evidence="3 4" id="KW-0597">Phosphoprotein</keyword>
<dbReference type="InterPro" id="IPR001789">
    <property type="entry name" value="Sig_transdc_resp-reg_receiver"/>
</dbReference>